<gene>
    <name evidence="1" type="ORF">HPB49_008709</name>
</gene>
<evidence type="ECO:0000313" key="2">
    <source>
        <dbReference type="Proteomes" id="UP000821865"/>
    </source>
</evidence>
<organism evidence="1 2">
    <name type="scientific">Dermacentor silvarum</name>
    <name type="common">Tick</name>
    <dbReference type="NCBI Taxonomy" id="543639"/>
    <lineage>
        <taxon>Eukaryota</taxon>
        <taxon>Metazoa</taxon>
        <taxon>Ecdysozoa</taxon>
        <taxon>Arthropoda</taxon>
        <taxon>Chelicerata</taxon>
        <taxon>Arachnida</taxon>
        <taxon>Acari</taxon>
        <taxon>Parasitiformes</taxon>
        <taxon>Ixodida</taxon>
        <taxon>Ixodoidea</taxon>
        <taxon>Ixodidae</taxon>
        <taxon>Rhipicephalinae</taxon>
        <taxon>Dermacentor</taxon>
    </lineage>
</organism>
<keyword evidence="2" id="KW-1185">Reference proteome</keyword>
<sequence length="331" mass="37171">MNLSAIVPTDTGRAALWRFDESSQARSSCQRASTRRHRIGATGKKSKGHPRQFLHALPVVKDDDDGSYISDTTRQIREHGGWWQKKRRHERMGSCGHEGRSNEDRGSFVEAVPRGLPGCIAGQPRDGSQATEPRSCMCPVPGRFLRSGSSCALGSPLLSQFRRQNPEPSTKRLSPRHRHAYPSHLRRIRLVKEGYDHTSCALGSLLRSQFRRQNPEPPTKRLSPRHRHAYPSHLRRIWRVKEGYDHTNEEAQERFHGYVGAIYSGDIQDKNQARSALGGIYHFCSTMAAGVVRAFRGVIANVTRFFDKIVGGIGEMFPRLLGSKEGINSGI</sequence>
<evidence type="ECO:0000313" key="1">
    <source>
        <dbReference type="EMBL" id="KAH7974035.1"/>
    </source>
</evidence>
<comment type="caution">
    <text evidence="1">The sequence shown here is derived from an EMBL/GenBank/DDBJ whole genome shotgun (WGS) entry which is preliminary data.</text>
</comment>
<dbReference type="EMBL" id="CM023479">
    <property type="protein sequence ID" value="KAH7974035.1"/>
    <property type="molecule type" value="Genomic_DNA"/>
</dbReference>
<dbReference type="Proteomes" id="UP000821865">
    <property type="component" value="Chromosome 10"/>
</dbReference>
<proteinExistence type="predicted"/>
<protein>
    <submittedName>
        <fullName evidence="1">Uncharacterized protein</fullName>
    </submittedName>
</protein>
<name>A0ACB8DND6_DERSI</name>
<accession>A0ACB8DND6</accession>
<reference evidence="1" key="1">
    <citation type="submission" date="2020-05" db="EMBL/GenBank/DDBJ databases">
        <title>Large-scale comparative analyses of tick genomes elucidate their genetic diversity and vector capacities.</title>
        <authorList>
            <person name="Jia N."/>
            <person name="Wang J."/>
            <person name="Shi W."/>
            <person name="Du L."/>
            <person name="Sun Y."/>
            <person name="Zhan W."/>
            <person name="Jiang J."/>
            <person name="Wang Q."/>
            <person name="Zhang B."/>
            <person name="Ji P."/>
            <person name="Sakyi L.B."/>
            <person name="Cui X."/>
            <person name="Yuan T."/>
            <person name="Jiang B."/>
            <person name="Yang W."/>
            <person name="Lam T.T.-Y."/>
            <person name="Chang Q."/>
            <person name="Ding S."/>
            <person name="Wang X."/>
            <person name="Zhu J."/>
            <person name="Ruan X."/>
            <person name="Zhao L."/>
            <person name="Wei J."/>
            <person name="Que T."/>
            <person name="Du C."/>
            <person name="Cheng J."/>
            <person name="Dai P."/>
            <person name="Han X."/>
            <person name="Huang E."/>
            <person name="Gao Y."/>
            <person name="Liu J."/>
            <person name="Shao H."/>
            <person name="Ye R."/>
            <person name="Li L."/>
            <person name="Wei W."/>
            <person name="Wang X."/>
            <person name="Wang C."/>
            <person name="Yang T."/>
            <person name="Huo Q."/>
            <person name="Li W."/>
            <person name="Guo W."/>
            <person name="Chen H."/>
            <person name="Zhou L."/>
            <person name="Ni X."/>
            <person name="Tian J."/>
            <person name="Zhou Y."/>
            <person name="Sheng Y."/>
            <person name="Liu T."/>
            <person name="Pan Y."/>
            <person name="Xia L."/>
            <person name="Li J."/>
            <person name="Zhao F."/>
            <person name="Cao W."/>
        </authorList>
    </citation>
    <scope>NUCLEOTIDE SEQUENCE</scope>
    <source>
        <strain evidence="1">Dsil-2018</strain>
    </source>
</reference>